<dbReference type="Pfam" id="PF13673">
    <property type="entry name" value="Acetyltransf_10"/>
    <property type="match status" value="1"/>
</dbReference>
<evidence type="ECO:0000259" key="2">
    <source>
        <dbReference type="PROSITE" id="PS51186"/>
    </source>
</evidence>
<accession>A0A918STM1</accession>
<evidence type="ECO:0000313" key="3">
    <source>
        <dbReference type="EMBL" id="GHA68232.1"/>
    </source>
</evidence>
<gene>
    <name evidence="3" type="ORF">GCM10010305_07810</name>
</gene>
<name>A0A918STM1_9ACTN</name>
<organism evidence="3 4">
    <name type="scientific">Streptomyces termitum</name>
    <dbReference type="NCBI Taxonomy" id="67368"/>
    <lineage>
        <taxon>Bacteria</taxon>
        <taxon>Bacillati</taxon>
        <taxon>Actinomycetota</taxon>
        <taxon>Actinomycetes</taxon>
        <taxon>Kitasatosporales</taxon>
        <taxon>Streptomycetaceae</taxon>
        <taxon>Streptomyces</taxon>
    </lineage>
</organism>
<dbReference type="RefSeq" id="WP_189975081.1">
    <property type="nucleotide sequence ID" value="NZ_BMUL01000002.1"/>
</dbReference>
<dbReference type="InterPro" id="IPR000182">
    <property type="entry name" value="GNAT_dom"/>
</dbReference>
<sequence>MSEITIRRATAADSRRLTRLVRRSGAYRGPYAVMVDGYQVGGAYIEHHPVFAATDADGRVLGFYALLLDEAELDLAFVADDAQGLGIGRLLVAHMKDRARAAGLDSVRVVAHPPAEPFYLRTGARRTGTVAAAGRIHWDRPELTYDLTTASADGPSAASAGAPGIAADGTAADDSAAAAA</sequence>
<keyword evidence="4" id="KW-1185">Reference proteome</keyword>
<reference evidence="3" key="1">
    <citation type="journal article" date="2014" name="Int. J. Syst. Evol. Microbiol.">
        <title>Complete genome sequence of Corynebacterium casei LMG S-19264T (=DSM 44701T), isolated from a smear-ripened cheese.</title>
        <authorList>
            <consortium name="US DOE Joint Genome Institute (JGI-PGF)"/>
            <person name="Walter F."/>
            <person name="Albersmeier A."/>
            <person name="Kalinowski J."/>
            <person name="Ruckert C."/>
        </authorList>
    </citation>
    <scope>NUCLEOTIDE SEQUENCE</scope>
    <source>
        <strain evidence="3">JCM 4518</strain>
    </source>
</reference>
<dbReference type="SUPFAM" id="SSF55729">
    <property type="entry name" value="Acyl-CoA N-acyltransferases (Nat)"/>
    <property type="match status" value="1"/>
</dbReference>
<dbReference type="InterPro" id="IPR016181">
    <property type="entry name" value="Acyl_CoA_acyltransferase"/>
</dbReference>
<dbReference type="GO" id="GO:0016747">
    <property type="term" value="F:acyltransferase activity, transferring groups other than amino-acyl groups"/>
    <property type="evidence" value="ECO:0007669"/>
    <property type="project" value="InterPro"/>
</dbReference>
<evidence type="ECO:0000256" key="1">
    <source>
        <dbReference type="SAM" id="MobiDB-lite"/>
    </source>
</evidence>
<dbReference type="PANTHER" id="PTHR43233:SF1">
    <property type="entry name" value="FAMILY N-ACETYLTRANSFERASE, PUTATIVE (AFU_ORTHOLOGUE AFUA_6G03350)-RELATED"/>
    <property type="match status" value="1"/>
</dbReference>
<dbReference type="Gene3D" id="3.40.630.30">
    <property type="match status" value="1"/>
</dbReference>
<comment type="caution">
    <text evidence="3">The sequence shown here is derived from an EMBL/GenBank/DDBJ whole genome shotgun (WGS) entry which is preliminary data.</text>
</comment>
<dbReference type="CDD" id="cd04301">
    <property type="entry name" value="NAT_SF"/>
    <property type="match status" value="1"/>
</dbReference>
<feature type="domain" description="N-acetyltransferase" evidence="2">
    <location>
        <begin position="4"/>
        <end position="150"/>
    </location>
</feature>
<evidence type="ECO:0000313" key="4">
    <source>
        <dbReference type="Proteomes" id="UP000644020"/>
    </source>
</evidence>
<dbReference type="InterPro" id="IPR053144">
    <property type="entry name" value="Acetyltransferase_Butenolide"/>
</dbReference>
<feature type="region of interest" description="Disordered" evidence="1">
    <location>
        <begin position="155"/>
        <end position="180"/>
    </location>
</feature>
<dbReference type="AlphaFoldDB" id="A0A918STM1"/>
<dbReference type="Proteomes" id="UP000644020">
    <property type="component" value="Unassembled WGS sequence"/>
</dbReference>
<reference evidence="3" key="2">
    <citation type="submission" date="2020-09" db="EMBL/GenBank/DDBJ databases">
        <authorList>
            <person name="Sun Q."/>
            <person name="Ohkuma M."/>
        </authorList>
    </citation>
    <scope>NUCLEOTIDE SEQUENCE</scope>
    <source>
        <strain evidence="3">JCM 4518</strain>
    </source>
</reference>
<proteinExistence type="predicted"/>
<dbReference type="PROSITE" id="PS51186">
    <property type="entry name" value="GNAT"/>
    <property type="match status" value="1"/>
</dbReference>
<dbReference type="EMBL" id="BMUL01000002">
    <property type="protein sequence ID" value="GHA68232.1"/>
    <property type="molecule type" value="Genomic_DNA"/>
</dbReference>
<dbReference type="PANTHER" id="PTHR43233">
    <property type="entry name" value="FAMILY N-ACETYLTRANSFERASE, PUTATIVE (AFU_ORTHOLOGUE AFUA_6G03350)-RELATED"/>
    <property type="match status" value="1"/>
</dbReference>
<protein>
    <submittedName>
        <fullName evidence="3">N-acetyltransferase</fullName>
    </submittedName>
</protein>